<sequence>MLISMRSTIVCHIFCTVIDNFGDAGVCWRLARQLASEYSWKVHLFINKLTVLKHLAPGLDSKCEQQVLAGVAIEHWHNLRFTKPISTVLSVANVVIEAFACHLPPLYLAAMEKCPSRVVWINLEYLSFEHWVADFHLRTSPHPRYALTKTFFFPGFDTHTGGVLCEQDLDVHRCNFIKSLAARECWWSTLGIPKPDPSAISVSLFSYENPAIDALLEQWRDGTDQLVLLVPEGKISRSIARFFGHPIGSRAFAAGTNVSTCSLSIHILPFTDQLGYDKLLWSSDINFVRGEDSFVRAQWARKPFIWHIYPQANNAHLQKLDAALTRIGLTLESRPRDALIRFWHAWNGNPMYKILDWQDFIQHREVFRSRAYAWADELAAIGNLAKNLSIFVQNTLK</sequence>
<keyword evidence="2" id="KW-0808">Transferase</keyword>
<evidence type="ECO:0000256" key="5">
    <source>
        <dbReference type="ARBA" id="ARBA00024416"/>
    </source>
</evidence>
<dbReference type="InterPro" id="IPR016633">
    <property type="entry name" value="EarP"/>
</dbReference>
<comment type="function">
    <text evidence="3">Protein-arginine rhamnosyltransferase that catalyzes the transfer of a single rhamnose to elongation factor P (EF-P) on 'Lys-32', a modification required for EF-P-dependent rescue of polyproline stalled ribosomes.</text>
</comment>
<dbReference type="PIRSF" id="PIRSF015557">
    <property type="entry name" value="UCP015557"/>
    <property type="match status" value="1"/>
</dbReference>
<evidence type="ECO:0000256" key="2">
    <source>
        <dbReference type="ARBA" id="ARBA00022679"/>
    </source>
</evidence>
<evidence type="ECO:0000256" key="7">
    <source>
        <dbReference type="ARBA" id="ARBA00048472"/>
    </source>
</evidence>
<dbReference type="GO" id="GO:0106361">
    <property type="term" value="F:protein-arginine rhamnosyltransferase activity"/>
    <property type="evidence" value="ECO:0007669"/>
    <property type="project" value="InterPro"/>
</dbReference>
<evidence type="ECO:0000256" key="6">
    <source>
        <dbReference type="ARBA" id="ARBA00030025"/>
    </source>
</evidence>
<keyword evidence="1" id="KW-0328">Glycosyltransferase</keyword>
<comment type="similarity">
    <text evidence="4">Belongs to the glycosyltransferase 104 family.</text>
</comment>
<accession>A0A916NKQ2</accession>
<keyword evidence="9" id="KW-1185">Reference proteome</keyword>
<keyword evidence="8" id="KW-0648">Protein biosynthesis</keyword>
<evidence type="ECO:0000256" key="1">
    <source>
        <dbReference type="ARBA" id="ARBA00022676"/>
    </source>
</evidence>
<keyword evidence="8" id="KW-0251">Elongation factor</keyword>
<gene>
    <name evidence="8" type="primary">earP</name>
    <name evidence="8" type="ORF">MYVALT_G_02900</name>
</gene>
<proteinExistence type="inferred from homology"/>
<evidence type="ECO:0000256" key="3">
    <source>
        <dbReference type="ARBA" id="ARBA00024303"/>
    </source>
</evidence>
<reference evidence="8 9" key="1">
    <citation type="submission" date="2021-06" db="EMBL/GenBank/DDBJ databases">
        <authorList>
            <person name="Szabo G."/>
        </authorList>
    </citation>
    <scope>NUCLEOTIDE SEQUENCE [LARGE SCALE GENOMIC DNA]</scope>
    <source>
        <strain evidence="8">MYVALT</strain>
    </source>
</reference>
<evidence type="ECO:0000256" key="4">
    <source>
        <dbReference type="ARBA" id="ARBA00024346"/>
    </source>
</evidence>
<dbReference type="EMBL" id="OU343031">
    <property type="protein sequence ID" value="CAG7598714.1"/>
    <property type="molecule type" value="Genomic_DNA"/>
</dbReference>
<dbReference type="AlphaFoldDB" id="A0A916NKQ2"/>
<dbReference type="NCBIfam" id="TIGR03837">
    <property type="entry name" value="efp_Arg_rhamno"/>
    <property type="match status" value="1"/>
</dbReference>
<protein>
    <recommendedName>
        <fullName evidence="5">Protein-arginine rhamnosyltransferase</fullName>
    </recommendedName>
    <alternativeName>
        <fullName evidence="6">EF-P arginine rhamnosyltransferase</fullName>
    </alternativeName>
</protein>
<evidence type="ECO:0000313" key="9">
    <source>
        <dbReference type="Proteomes" id="UP000693996"/>
    </source>
</evidence>
<dbReference type="Proteomes" id="UP000693996">
    <property type="component" value="Chromosome"/>
</dbReference>
<evidence type="ECO:0000313" key="8">
    <source>
        <dbReference type="EMBL" id="CAG7598714.1"/>
    </source>
</evidence>
<dbReference type="KEGG" id="vtr:MYVALT_G_02900"/>
<dbReference type="Pfam" id="PF10093">
    <property type="entry name" value="EarP"/>
    <property type="match status" value="1"/>
</dbReference>
<name>A0A916NKQ2_9BURK</name>
<organism evidence="8 9">
    <name type="scientific">Candidatus Vallotiella hemipterorum</name>
    <dbReference type="NCBI Taxonomy" id="1177213"/>
    <lineage>
        <taxon>Bacteria</taxon>
        <taxon>Pseudomonadati</taxon>
        <taxon>Pseudomonadota</taxon>
        <taxon>Betaproteobacteria</taxon>
        <taxon>Burkholderiales</taxon>
        <taxon>Burkholderiaceae</taxon>
        <taxon>Candidatus Vallotiella</taxon>
    </lineage>
</organism>
<dbReference type="GO" id="GO:0003746">
    <property type="term" value="F:translation elongation factor activity"/>
    <property type="evidence" value="ECO:0007669"/>
    <property type="project" value="UniProtKB-KW"/>
</dbReference>
<comment type="catalytic activity">
    <reaction evidence="7">
        <text>dTDP-beta-L-rhamnose + L-arginyl-[protein] = N(omega)-(alpha-L-rhamnosyl)-L-arginyl-[protein] + dTDP + H(+)</text>
        <dbReference type="Rhea" id="RHEA:66692"/>
        <dbReference type="Rhea" id="RHEA-COMP:10532"/>
        <dbReference type="Rhea" id="RHEA-COMP:17096"/>
        <dbReference type="ChEBI" id="CHEBI:15378"/>
        <dbReference type="ChEBI" id="CHEBI:29965"/>
        <dbReference type="ChEBI" id="CHEBI:57510"/>
        <dbReference type="ChEBI" id="CHEBI:58369"/>
        <dbReference type="ChEBI" id="CHEBI:167445"/>
    </reaction>
    <physiologicalReaction direction="left-to-right" evidence="7">
        <dbReference type="Rhea" id="RHEA:66693"/>
    </physiologicalReaction>
</comment>